<dbReference type="InterPro" id="IPR014710">
    <property type="entry name" value="RmlC-like_jellyroll"/>
</dbReference>
<evidence type="ECO:0000313" key="3">
    <source>
        <dbReference type="Proteomes" id="UP000434580"/>
    </source>
</evidence>
<gene>
    <name evidence="2" type="ORF">DPBNPPHM_02222</name>
</gene>
<name>A0A5S9QF81_9GAMM</name>
<keyword evidence="1" id="KW-0732">Signal</keyword>
<protein>
    <recommendedName>
        <fullName evidence="4">Cupin 2 conserved barrel domain-containing protein</fullName>
    </recommendedName>
</protein>
<dbReference type="EMBL" id="CACSII010000019">
    <property type="protein sequence ID" value="CAA0117206.1"/>
    <property type="molecule type" value="Genomic_DNA"/>
</dbReference>
<organism evidence="2 3">
    <name type="scientific">BD1-7 clade bacterium</name>
    <dbReference type="NCBI Taxonomy" id="2029982"/>
    <lineage>
        <taxon>Bacteria</taxon>
        <taxon>Pseudomonadati</taxon>
        <taxon>Pseudomonadota</taxon>
        <taxon>Gammaproteobacteria</taxon>
        <taxon>Cellvibrionales</taxon>
        <taxon>Spongiibacteraceae</taxon>
        <taxon>BD1-7 clade</taxon>
    </lineage>
</organism>
<dbReference type="Proteomes" id="UP000434580">
    <property type="component" value="Unassembled WGS sequence"/>
</dbReference>
<evidence type="ECO:0000313" key="2">
    <source>
        <dbReference type="EMBL" id="CAA0117206.1"/>
    </source>
</evidence>
<dbReference type="OrthoDB" id="287220at2"/>
<evidence type="ECO:0000256" key="1">
    <source>
        <dbReference type="SAM" id="SignalP"/>
    </source>
</evidence>
<dbReference type="InterPro" id="IPR011051">
    <property type="entry name" value="RmlC_Cupin_sf"/>
</dbReference>
<reference evidence="2 3" key="1">
    <citation type="submission" date="2019-11" db="EMBL/GenBank/DDBJ databases">
        <authorList>
            <person name="Holert J."/>
        </authorList>
    </citation>
    <scope>NUCLEOTIDE SEQUENCE [LARGE SCALE GENOMIC DNA]</scope>
    <source>
        <strain evidence="2">BC5_2</strain>
    </source>
</reference>
<evidence type="ECO:0008006" key="4">
    <source>
        <dbReference type="Google" id="ProtNLM"/>
    </source>
</evidence>
<proteinExistence type="predicted"/>
<dbReference type="Gene3D" id="2.60.120.10">
    <property type="entry name" value="Jelly Rolls"/>
    <property type="match status" value="1"/>
</dbReference>
<feature type="signal peptide" evidence="1">
    <location>
        <begin position="1"/>
        <end position="43"/>
    </location>
</feature>
<accession>A0A5S9QF81</accession>
<feature type="chain" id="PRO_5030138133" description="Cupin 2 conserved barrel domain-containing protein" evidence="1">
    <location>
        <begin position="44"/>
        <end position="162"/>
    </location>
</feature>
<dbReference type="CDD" id="cd02236">
    <property type="entry name" value="cupin_CV2614-like"/>
    <property type="match status" value="1"/>
</dbReference>
<dbReference type="SUPFAM" id="SSF51182">
    <property type="entry name" value="RmlC-like cupins"/>
    <property type="match status" value="1"/>
</dbReference>
<dbReference type="AlphaFoldDB" id="A0A5S9QF81"/>
<sequence>MTRTDRFEDFTKLERMTGQKSQFRRKWVGWLVLASLFSIPASAAQLLQTTKTWEGNPIVYPKGTPEVTAVRIVIEEGKPLPYHCHPVPTLGYIVKGELEIETKSGDKNVVREGDAVVEVLNKMHSGIALKGPVEIVAFYVGQVGIPNTLHAGTADAAKYCSE</sequence>